<accession>A0ABM1Y2Q5</accession>
<evidence type="ECO:0000256" key="1">
    <source>
        <dbReference type="ARBA" id="ARBA00009495"/>
    </source>
</evidence>
<proteinExistence type="inferred from homology"/>
<name>A0ABM1Y2Q5_AEDAL</name>
<protein>
    <recommendedName>
        <fullName evidence="5">Asteroid domain-containing protein</fullName>
    </recommendedName>
</protein>
<dbReference type="EnsemblMetazoa" id="AALFPA23_005111.R6462">
    <property type="protein sequence ID" value="AALFPA23_005111.P6462"/>
    <property type="gene ID" value="AALFPA23_005111"/>
</dbReference>
<keyword evidence="4" id="KW-1185">Reference proteome</keyword>
<dbReference type="GeneID" id="109428412"/>
<dbReference type="SUPFAM" id="SSF88723">
    <property type="entry name" value="PIN domain-like"/>
    <property type="match status" value="1"/>
</dbReference>
<reference evidence="4" key="1">
    <citation type="journal article" date="2015" name="Proc. Natl. Acad. Sci. U.S.A.">
        <title>Genome sequence of the Asian Tiger mosquito, Aedes albopictus, reveals insights into its biology, genetics, and evolution.</title>
        <authorList>
            <person name="Chen X.G."/>
            <person name="Jiang X."/>
            <person name="Gu J."/>
            <person name="Xu M."/>
            <person name="Wu Y."/>
            <person name="Deng Y."/>
            <person name="Zhang C."/>
            <person name="Bonizzoni M."/>
            <person name="Dermauw W."/>
            <person name="Vontas J."/>
            <person name="Armbruster P."/>
            <person name="Huang X."/>
            <person name="Yang Y."/>
            <person name="Zhang H."/>
            <person name="He W."/>
            <person name="Peng H."/>
            <person name="Liu Y."/>
            <person name="Wu K."/>
            <person name="Chen J."/>
            <person name="Lirakis M."/>
            <person name="Topalis P."/>
            <person name="Van Leeuwen T."/>
            <person name="Hall A.B."/>
            <person name="Jiang X."/>
            <person name="Thorpe C."/>
            <person name="Mueller R.L."/>
            <person name="Sun C."/>
            <person name="Waterhouse R.M."/>
            <person name="Yan G."/>
            <person name="Tu Z.J."/>
            <person name="Fang X."/>
            <person name="James A.A."/>
        </authorList>
    </citation>
    <scope>NUCLEOTIDE SEQUENCE [LARGE SCALE GENOMIC DNA]</scope>
    <source>
        <strain evidence="4">Foshan</strain>
    </source>
</reference>
<evidence type="ECO:0000313" key="4">
    <source>
        <dbReference type="Proteomes" id="UP000069940"/>
    </source>
</evidence>
<dbReference type="PANTHER" id="PTHR15976:SF16">
    <property type="entry name" value="ASTEROID DOMAIN-CONTAINING PROTEIN"/>
    <property type="match status" value="1"/>
</dbReference>
<evidence type="ECO:0000313" key="3">
    <source>
        <dbReference type="EnsemblMetazoa" id="AALFPA23_005111.P6462"/>
    </source>
</evidence>
<dbReference type="Gene3D" id="3.40.50.1010">
    <property type="entry name" value="5'-nuclease"/>
    <property type="match status" value="1"/>
</dbReference>
<evidence type="ECO:0008006" key="5">
    <source>
        <dbReference type="Google" id="ProtNLM"/>
    </source>
</evidence>
<reference evidence="3" key="2">
    <citation type="submission" date="2025-05" db="UniProtKB">
        <authorList>
            <consortium name="EnsemblMetazoa"/>
        </authorList>
    </citation>
    <scope>IDENTIFICATION</scope>
    <source>
        <strain evidence="3">Foshan</strain>
    </source>
</reference>
<dbReference type="Proteomes" id="UP000069940">
    <property type="component" value="Unassembled WGS sequence"/>
</dbReference>
<comment type="similarity">
    <text evidence="1">Belongs to the constitutive coactivator of PPAR-gamma family.</text>
</comment>
<sequence length="586" mass="66851">MGVSGLVTYLERSGCTNLVVIPDEIQKCGKEEPLVVIDLLTLIHNLSGPTNEQIYGCRNQFAWDYAAQFCDRMIEAGARLVFFIDGKLQEGKYSHWIVRQEQAYRDCLRKVETIPNDYRIKFEKSIGGNVVKHAFTSALVTAARTKGELITSYDVECDQAVASYAKKHDALAIITGDSDFLIFEGNFRIWSSNDLNPQRMSTKEWNRERLRKTFNLEWNQMPFFAAIAGNDLFKCRPRHMHNLNHVGQLVQRLNLRRGYTKITTDLFKQIFGQKDIENKYGFEKAVEFYDTDYTVSKPIVPSEMCHYPNYALSIIRGVPGSIRLPCLDLREADYSQIALQVYRRQVGVLFYHRTVVPEQAVTSPVFVKLNHNDTYNIIETTPITPSSAVNVPLPEELYSPDPQLSKSLKEVKYRLLTWIVSDTLTFEEVCQIDPEYLLDVLNLYFLVEANLLDITTADIILLTIDDCIKKRIPRGIPLQPPTRPNVTTSFLYSNFYALMYFNAETAGLGGKLARTFLCKFDGVYFNTTVDSLRNDADLLASKLEPIASYRVYTKLANREADKPVPISRGETPASDVDEEPPRKIGR</sequence>
<dbReference type="InterPro" id="IPR029060">
    <property type="entry name" value="PIN-like_dom_sf"/>
</dbReference>
<evidence type="ECO:0000256" key="2">
    <source>
        <dbReference type="SAM" id="MobiDB-lite"/>
    </source>
</evidence>
<organism evidence="3 4">
    <name type="scientific">Aedes albopictus</name>
    <name type="common">Asian tiger mosquito</name>
    <name type="synonym">Stegomyia albopicta</name>
    <dbReference type="NCBI Taxonomy" id="7160"/>
    <lineage>
        <taxon>Eukaryota</taxon>
        <taxon>Metazoa</taxon>
        <taxon>Ecdysozoa</taxon>
        <taxon>Arthropoda</taxon>
        <taxon>Hexapoda</taxon>
        <taxon>Insecta</taxon>
        <taxon>Pterygota</taxon>
        <taxon>Neoptera</taxon>
        <taxon>Endopterygota</taxon>
        <taxon>Diptera</taxon>
        <taxon>Nematocera</taxon>
        <taxon>Culicoidea</taxon>
        <taxon>Culicidae</taxon>
        <taxon>Culicinae</taxon>
        <taxon>Aedini</taxon>
        <taxon>Aedes</taxon>
        <taxon>Stegomyia</taxon>
    </lineage>
</organism>
<dbReference type="PANTHER" id="PTHR15976">
    <property type="entry name" value="CONSTITUTIVE COACTIVATOR OF PEROXISOME PROLIFERATOR-ACTIVATED RECEPTOR GAMMA"/>
    <property type="match status" value="1"/>
</dbReference>
<dbReference type="RefSeq" id="XP_019559688.2">
    <property type="nucleotide sequence ID" value="XM_019704143.3"/>
</dbReference>
<dbReference type="InterPro" id="IPR026784">
    <property type="entry name" value="Coact_PPARg"/>
</dbReference>
<feature type="region of interest" description="Disordered" evidence="2">
    <location>
        <begin position="562"/>
        <end position="586"/>
    </location>
</feature>